<dbReference type="EMBL" id="VULM01012680">
    <property type="protein sequence ID" value="KAF1655519.1"/>
    <property type="molecule type" value="Genomic_DNA"/>
</dbReference>
<dbReference type="InterPro" id="IPR012337">
    <property type="entry name" value="RNaseH-like_sf"/>
</dbReference>
<dbReference type="PROSITE" id="PS50879">
    <property type="entry name" value="RNASE_H_1"/>
    <property type="match status" value="1"/>
</dbReference>
<gene>
    <name evidence="8" type="primary">ERVK-19_0</name>
    <name evidence="8" type="ORF">FQA23_0006987</name>
</gene>
<dbReference type="GO" id="GO:0004523">
    <property type="term" value="F:RNA-DNA hybrid ribonuclease activity"/>
    <property type="evidence" value="ECO:0007669"/>
    <property type="project" value="InterPro"/>
</dbReference>
<evidence type="ECO:0000256" key="2">
    <source>
        <dbReference type="ARBA" id="ARBA00022695"/>
    </source>
</evidence>
<dbReference type="Gene3D" id="3.30.420.10">
    <property type="entry name" value="Ribonuclease H-like superfamily/Ribonuclease H"/>
    <property type="match status" value="1"/>
</dbReference>
<name>A0A8J4L538_APTPA</name>
<evidence type="ECO:0000313" key="8">
    <source>
        <dbReference type="EMBL" id="KAF1655519.1"/>
    </source>
</evidence>
<evidence type="ECO:0000259" key="7">
    <source>
        <dbReference type="PROSITE" id="PS50879"/>
    </source>
</evidence>
<accession>A0A8J4L538</accession>
<feature type="domain" description="RNase H type-1" evidence="7">
    <location>
        <begin position="16"/>
        <end position="110"/>
    </location>
</feature>
<proteinExistence type="predicted"/>
<dbReference type="PANTHER" id="PTHR41694:SF3">
    <property type="entry name" value="RNA-DIRECTED DNA POLYMERASE-RELATED"/>
    <property type="match status" value="1"/>
</dbReference>
<dbReference type="Proteomes" id="UP000751161">
    <property type="component" value="Unassembled WGS sequence"/>
</dbReference>
<dbReference type="GO" id="GO:0035613">
    <property type="term" value="F:RNA stem-loop binding"/>
    <property type="evidence" value="ECO:0007669"/>
    <property type="project" value="TreeGrafter"/>
</dbReference>
<feature type="non-terminal residue" evidence="8">
    <location>
        <position position="1"/>
    </location>
</feature>
<reference evidence="8" key="1">
    <citation type="journal article" date="2019" name="Gigascience">
        <title>High-coverage genomes to elucidate the evolution of penguins.</title>
        <authorList>
            <person name="Pan H."/>
            <person name="Cole T.L."/>
            <person name="Bi X."/>
            <person name="Fang M."/>
            <person name="Zhou C."/>
            <person name="Yang Z."/>
            <person name="Ksepka D.T."/>
            <person name="Hart T."/>
            <person name="Bouzat J.L."/>
            <person name="Argilla L.S."/>
            <person name="Bertelsen M.F."/>
            <person name="Boersma P.D."/>
            <person name="Bost C.A."/>
            <person name="Cherel Y."/>
            <person name="Dann P."/>
            <person name="Fiddaman S.R."/>
            <person name="Howard P."/>
            <person name="Labuschagne K."/>
            <person name="Mattern T."/>
            <person name="Miller G."/>
            <person name="Parker P."/>
            <person name="Phillips R.A."/>
            <person name="Quillfeldt P."/>
            <person name="Ryan P.G."/>
            <person name="Taylor H."/>
            <person name="Thompson D.R."/>
            <person name="Young M.J."/>
            <person name="Ellegaard M.R."/>
            <person name="Gilbert M.T.P."/>
            <person name="Sinding M.S."/>
            <person name="Pacheco G."/>
            <person name="Shepherd L.D."/>
            <person name="Tennyson A.J.D."/>
            <person name="Grosser S."/>
            <person name="Kay E."/>
            <person name="Nupen L.J."/>
            <person name="Ellenberg U."/>
            <person name="Houston D.M."/>
            <person name="Reeve A.H."/>
            <person name="Johnson K."/>
            <person name="Masello J.F."/>
            <person name="Stracke T."/>
            <person name="McKinlay B."/>
            <person name="Borboroglu P.G."/>
            <person name="Zhang D.X."/>
            <person name="Zhang G."/>
        </authorList>
    </citation>
    <scope>NUCLEOTIDE SEQUENCE</scope>
    <source>
        <strain evidence="8">KP FORT 001</strain>
    </source>
</reference>
<dbReference type="GO" id="GO:0003964">
    <property type="term" value="F:RNA-directed DNA polymerase activity"/>
    <property type="evidence" value="ECO:0007669"/>
    <property type="project" value="UniProtKB-KW"/>
</dbReference>
<dbReference type="InterPro" id="IPR036397">
    <property type="entry name" value="RNaseH_sf"/>
</dbReference>
<dbReference type="SUPFAM" id="SSF53098">
    <property type="entry name" value="Ribonuclease H-like"/>
    <property type="match status" value="1"/>
</dbReference>
<feature type="non-terminal residue" evidence="8">
    <location>
        <position position="110"/>
    </location>
</feature>
<keyword evidence="1" id="KW-0808">Transferase</keyword>
<dbReference type="InterPro" id="IPR002156">
    <property type="entry name" value="RNaseH_domain"/>
</dbReference>
<evidence type="ECO:0000256" key="3">
    <source>
        <dbReference type="ARBA" id="ARBA00022722"/>
    </source>
</evidence>
<evidence type="ECO:0000256" key="1">
    <source>
        <dbReference type="ARBA" id="ARBA00022679"/>
    </source>
</evidence>
<evidence type="ECO:0000256" key="4">
    <source>
        <dbReference type="ARBA" id="ARBA00022759"/>
    </source>
</evidence>
<dbReference type="AlphaFoldDB" id="A0A8J4L538"/>
<keyword evidence="6" id="KW-0695">RNA-directed DNA polymerase</keyword>
<organism evidence="8 9">
    <name type="scientific">Aptenodytes patagonicus</name>
    <name type="common">King penguin</name>
    <dbReference type="NCBI Taxonomy" id="9234"/>
    <lineage>
        <taxon>Eukaryota</taxon>
        <taxon>Metazoa</taxon>
        <taxon>Chordata</taxon>
        <taxon>Craniata</taxon>
        <taxon>Vertebrata</taxon>
        <taxon>Euteleostomi</taxon>
        <taxon>Archelosauria</taxon>
        <taxon>Archosauria</taxon>
        <taxon>Dinosauria</taxon>
        <taxon>Saurischia</taxon>
        <taxon>Theropoda</taxon>
        <taxon>Coelurosauria</taxon>
        <taxon>Aves</taxon>
        <taxon>Neognathae</taxon>
        <taxon>Neoaves</taxon>
        <taxon>Aequornithes</taxon>
        <taxon>Sphenisciformes</taxon>
        <taxon>Spheniscidae</taxon>
        <taxon>Aptenodytes</taxon>
    </lineage>
</organism>
<dbReference type="Pfam" id="PF00075">
    <property type="entry name" value="RNase_H"/>
    <property type="match status" value="1"/>
</dbReference>
<dbReference type="PANTHER" id="PTHR41694">
    <property type="entry name" value="ENDOGENOUS RETROVIRUS GROUP K MEMBER POL PROTEIN"/>
    <property type="match status" value="1"/>
</dbReference>
<sequence length="110" mass="12555">KQNQWLEKPKVIEGPIPGGITVYTDAGKRSKRAVCVWYEAGRWHRQSLMGQEGDTLQTLELTAVIWALEHWLNFPLNVVSDSLYVVELVPRIQDALIREASNPRLGKLFI</sequence>
<keyword evidence="2" id="KW-0548">Nucleotidyltransferase</keyword>
<keyword evidence="3" id="KW-0540">Nuclease</keyword>
<keyword evidence="4" id="KW-0255">Endonuclease</keyword>
<evidence type="ECO:0000313" key="9">
    <source>
        <dbReference type="Proteomes" id="UP000751161"/>
    </source>
</evidence>
<keyword evidence="9" id="KW-1185">Reference proteome</keyword>
<protein>
    <submittedName>
        <fullName evidence="8">Endogenous retrovirus group K member 19 Pol protein</fullName>
    </submittedName>
</protein>
<evidence type="ECO:0000256" key="6">
    <source>
        <dbReference type="ARBA" id="ARBA00022918"/>
    </source>
</evidence>
<evidence type="ECO:0000256" key="5">
    <source>
        <dbReference type="ARBA" id="ARBA00022801"/>
    </source>
</evidence>
<keyword evidence="5" id="KW-0378">Hydrolase</keyword>
<comment type="caution">
    <text evidence="8">The sequence shown here is derived from an EMBL/GenBank/DDBJ whole genome shotgun (WGS) entry which is preliminary data.</text>
</comment>